<dbReference type="Proteomes" id="UP000784294">
    <property type="component" value="Unassembled WGS sequence"/>
</dbReference>
<organism evidence="1 2">
    <name type="scientific">Protopolystoma xenopodis</name>
    <dbReference type="NCBI Taxonomy" id="117903"/>
    <lineage>
        <taxon>Eukaryota</taxon>
        <taxon>Metazoa</taxon>
        <taxon>Spiralia</taxon>
        <taxon>Lophotrochozoa</taxon>
        <taxon>Platyhelminthes</taxon>
        <taxon>Monogenea</taxon>
        <taxon>Polyopisthocotylea</taxon>
        <taxon>Polystomatidea</taxon>
        <taxon>Polystomatidae</taxon>
        <taxon>Protopolystoma</taxon>
    </lineage>
</organism>
<comment type="caution">
    <text evidence="1">The sequence shown here is derived from an EMBL/GenBank/DDBJ whole genome shotgun (WGS) entry which is preliminary data.</text>
</comment>
<evidence type="ECO:0000313" key="1">
    <source>
        <dbReference type="EMBL" id="VEL33481.1"/>
    </source>
</evidence>
<sequence>MVFKCLRVGKVIGRRSPERPFSEGSESRVLTTGSTRSWLLWPNGRAKTSTYLRKQDCAMTLLPWWAFARQTRRLVPITLDSDEA</sequence>
<proteinExistence type="predicted"/>
<dbReference type="EMBL" id="CAAALY010245854">
    <property type="protein sequence ID" value="VEL33481.1"/>
    <property type="molecule type" value="Genomic_DNA"/>
</dbReference>
<protein>
    <submittedName>
        <fullName evidence="1">Uncharacterized protein</fullName>
    </submittedName>
</protein>
<reference evidence="1" key="1">
    <citation type="submission" date="2018-11" db="EMBL/GenBank/DDBJ databases">
        <authorList>
            <consortium name="Pathogen Informatics"/>
        </authorList>
    </citation>
    <scope>NUCLEOTIDE SEQUENCE</scope>
</reference>
<accession>A0A448XCI3</accession>
<gene>
    <name evidence="1" type="ORF">PXEA_LOCUS26921</name>
</gene>
<name>A0A448XCI3_9PLAT</name>
<keyword evidence="2" id="KW-1185">Reference proteome</keyword>
<evidence type="ECO:0000313" key="2">
    <source>
        <dbReference type="Proteomes" id="UP000784294"/>
    </source>
</evidence>
<dbReference type="AlphaFoldDB" id="A0A448XCI3"/>